<dbReference type="PANTHER" id="PTHR43549:SF2">
    <property type="entry name" value="MULTIDRUG RESISTANCE PROTEIN NORM-RELATED"/>
    <property type="match status" value="1"/>
</dbReference>
<keyword evidence="9" id="KW-1185">Reference proteome</keyword>
<keyword evidence="3" id="KW-1003">Cell membrane</keyword>
<feature type="transmembrane region" description="Helical" evidence="7">
    <location>
        <begin position="346"/>
        <end position="366"/>
    </location>
</feature>
<evidence type="ECO:0000313" key="9">
    <source>
        <dbReference type="Proteomes" id="UP000676565"/>
    </source>
</evidence>
<protein>
    <submittedName>
        <fullName evidence="8">MATE family efflux transporter</fullName>
    </submittedName>
</protein>
<proteinExistence type="predicted"/>
<comment type="subcellular location">
    <subcellularLocation>
        <location evidence="1">Cell membrane</location>
        <topology evidence="1">Multi-pass membrane protein</topology>
    </subcellularLocation>
</comment>
<evidence type="ECO:0000256" key="3">
    <source>
        <dbReference type="ARBA" id="ARBA00022475"/>
    </source>
</evidence>
<feature type="transmembrane region" description="Helical" evidence="7">
    <location>
        <begin position="95"/>
        <end position="114"/>
    </location>
</feature>
<feature type="transmembrane region" description="Helical" evidence="7">
    <location>
        <begin position="372"/>
        <end position="391"/>
    </location>
</feature>
<feature type="transmembrane region" description="Helical" evidence="7">
    <location>
        <begin position="412"/>
        <end position="437"/>
    </location>
</feature>
<feature type="transmembrane region" description="Helical" evidence="7">
    <location>
        <begin position="511"/>
        <end position="530"/>
    </location>
</feature>
<name>A0ABS5BU14_9BACT</name>
<accession>A0ABS5BU14</accession>
<evidence type="ECO:0000256" key="2">
    <source>
        <dbReference type="ARBA" id="ARBA00022448"/>
    </source>
</evidence>
<comment type="caution">
    <text evidence="8">The sequence shown here is derived from an EMBL/GenBank/DDBJ whole genome shotgun (WGS) entry which is preliminary data.</text>
</comment>
<feature type="transmembrane region" description="Helical" evidence="7">
    <location>
        <begin position="286"/>
        <end position="307"/>
    </location>
</feature>
<dbReference type="InterPro" id="IPR002528">
    <property type="entry name" value="MATE_fam"/>
</dbReference>
<dbReference type="EMBL" id="JAGKQQ010000001">
    <property type="protein sequence ID" value="MBP3956922.1"/>
    <property type="molecule type" value="Genomic_DNA"/>
</dbReference>
<dbReference type="InterPro" id="IPR052031">
    <property type="entry name" value="Membrane_Transporter-Flippase"/>
</dbReference>
<feature type="transmembrane region" description="Helical" evidence="7">
    <location>
        <begin position="449"/>
        <end position="471"/>
    </location>
</feature>
<evidence type="ECO:0000256" key="5">
    <source>
        <dbReference type="ARBA" id="ARBA00022989"/>
    </source>
</evidence>
<keyword evidence="5 7" id="KW-1133">Transmembrane helix</keyword>
<dbReference type="CDD" id="cd13142">
    <property type="entry name" value="MATE_like_12"/>
    <property type="match status" value="1"/>
</dbReference>
<dbReference type="Proteomes" id="UP000676565">
    <property type="component" value="Unassembled WGS sequence"/>
</dbReference>
<evidence type="ECO:0000256" key="6">
    <source>
        <dbReference type="ARBA" id="ARBA00023136"/>
    </source>
</evidence>
<evidence type="ECO:0000313" key="8">
    <source>
        <dbReference type="EMBL" id="MBP3956922.1"/>
    </source>
</evidence>
<dbReference type="PANTHER" id="PTHR43549">
    <property type="entry name" value="MULTIDRUG RESISTANCE PROTEIN YPNP-RELATED"/>
    <property type="match status" value="1"/>
</dbReference>
<sequence length="560" mass="59666">MGGRYRAHLVGRRTDTSSYEMEFRALVEAAKMADGPCTISSDYDGLNRPASQSQEMARPAPNWSRLCDARRLKCASRARTLTGIGVRMVSDRQKLFLEGPISRALITLAVPIILGNVLQTGYQLTDAFWVGRLGASAVAAVSVSLPVTFLVIALGSGLAMAGATLTAQYTGAGRQDMVNHVAAQTMIMVALTSIALGGIGYALSPRLLALIGVAPDVYEQALGFMRVSFIGIVFVFIYVMFQALMRGVGQTRIPLYIVTGTVVLNFLLDPLFIFGYGPFPALGVKGAALATLVTQALAAAAGMTIFLRGRHGIQLSWRAMKPDPQYIKRAFFLGFPGSVELSTRGFGLMVMSFLVASFGTQTIAAYGVGSNVLQVITIPAMGLSMAVSTLVGQNVGAGKIERAARVTRAGTVSGFGLLSLVGVGAYLFAPHIVAFFIPGDPAVIAEGARFIRIMSLAWGGIGVQLCIVSAFRASGNMLSAMVIALVAQWVIQFPLAYVLSKHTTLQGEGLWWSFPVTNVAIAVISVCWFARGGWKETRLTEEDKQVAATAQESIIEEGIR</sequence>
<gene>
    <name evidence="8" type="ORF">J8F10_16750</name>
</gene>
<keyword evidence="2" id="KW-0813">Transport</keyword>
<feature type="transmembrane region" description="Helical" evidence="7">
    <location>
        <begin position="134"/>
        <end position="160"/>
    </location>
</feature>
<evidence type="ECO:0000256" key="7">
    <source>
        <dbReference type="SAM" id="Phobius"/>
    </source>
</evidence>
<feature type="transmembrane region" description="Helical" evidence="7">
    <location>
        <begin position="478"/>
        <end position="499"/>
    </location>
</feature>
<evidence type="ECO:0000256" key="1">
    <source>
        <dbReference type="ARBA" id="ARBA00004651"/>
    </source>
</evidence>
<keyword evidence="6 7" id="KW-0472">Membrane</keyword>
<dbReference type="Pfam" id="PF01554">
    <property type="entry name" value="MatE"/>
    <property type="match status" value="2"/>
</dbReference>
<feature type="transmembrane region" description="Helical" evidence="7">
    <location>
        <begin position="223"/>
        <end position="241"/>
    </location>
</feature>
<keyword evidence="4 7" id="KW-0812">Transmembrane</keyword>
<dbReference type="NCBIfam" id="TIGR00797">
    <property type="entry name" value="matE"/>
    <property type="match status" value="1"/>
</dbReference>
<reference evidence="8 9" key="1">
    <citation type="submission" date="2021-04" db="EMBL/GenBank/DDBJ databases">
        <authorList>
            <person name="Ivanova A."/>
        </authorList>
    </citation>
    <scope>NUCLEOTIDE SEQUENCE [LARGE SCALE GENOMIC DNA]</scope>
    <source>
        <strain evidence="8 9">G18</strain>
    </source>
</reference>
<evidence type="ECO:0000256" key="4">
    <source>
        <dbReference type="ARBA" id="ARBA00022692"/>
    </source>
</evidence>
<organism evidence="8 9">
    <name type="scientific">Gemmata palustris</name>
    <dbReference type="NCBI Taxonomy" id="2822762"/>
    <lineage>
        <taxon>Bacteria</taxon>
        <taxon>Pseudomonadati</taxon>
        <taxon>Planctomycetota</taxon>
        <taxon>Planctomycetia</taxon>
        <taxon>Gemmatales</taxon>
        <taxon>Gemmataceae</taxon>
        <taxon>Gemmata</taxon>
    </lineage>
</organism>
<feature type="transmembrane region" description="Helical" evidence="7">
    <location>
        <begin position="181"/>
        <end position="203"/>
    </location>
</feature>
<feature type="transmembrane region" description="Helical" evidence="7">
    <location>
        <begin position="253"/>
        <end position="274"/>
    </location>
</feature>